<comment type="caution">
    <text evidence="3">The sequence shown here is derived from an EMBL/GenBank/DDBJ whole genome shotgun (WGS) entry which is preliminary data.</text>
</comment>
<dbReference type="RefSeq" id="WP_258847741.1">
    <property type="nucleotide sequence ID" value="NZ_JANUGX010000034.1"/>
</dbReference>
<dbReference type="Gene3D" id="3.30.300.30">
    <property type="match status" value="1"/>
</dbReference>
<dbReference type="InterPro" id="IPR045851">
    <property type="entry name" value="AMP-bd_C_sf"/>
</dbReference>
<sequence length="412" mass="44161">MSDLFPPVSGNVDWWQSLPAVQRVVSDLLAAELAQARPGRAAPALPWPGGLEFVRDLGADSLELLGMGTALAEALHLDRAEIDARLLARPCLDDWVAAARAGLCGGGMPLTFRTSGSSGSPKRCTHALALLWQETVALAGLLPGRRRILSLVPSHHIYGFLFTVLVPRALGIEDVLDLRSATPATVLREARPGDLIVAHPGWWEQAARLAPRFAGDVTGTSSTAPCPAPLARELADAGLRLLQVYGSSETAGVGWRFAADDAFGLLPYWSRTDSEGELARSLPDGGTVRYPLQDKLAWEDLRRFRPLGRIDGAVQVGGVNVFPAYVAEVLCMHPGVAQASVRLMRPDEGRRLKAFVVPADGSGEAQHEALHAALLAWCAERLSTPERPAAISFGERLPRQASGKPADWIIDT</sequence>
<dbReference type="PANTHER" id="PTHR43767">
    <property type="entry name" value="LONG-CHAIN-FATTY-ACID--COA LIGASE"/>
    <property type="match status" value="1"/>
</dbReference>
<dbReference type="InterPro" id="IPR006162">
    <property type="entry name" value="Ppantetheine_attach_site"/>
</dbReference>
<feature type="domain" description="AMP-dependent synthetase/ligase" evidence="1">
    <location>
        <begin position="114"/>
        <end position="255"/>
    </location>
</feature>
<name>A0ABT2ACV7_9BURK</name>
<dbReference type="Gene3D" id="3.40.50.12780">
    <property type="entry name" value="N-terminal domain of ligase-like"/>
    <property type="match status" value="1"/>
</dbReference>
<dbReference type="InterPro" id="IPR050237">
    <property type="entry name" value="ATP-dep_AMP-bd_enzyme"/>
</dbReference>
<dbReference type="InterPro" id="IPR000873">
    <property type="entry name" value="AMP-dep_synth/lig_dom"/>
</dbReference>
<accession>A0ABT2ACV7</accession>
<gene>
    <name evidence="3" type="ORF">NX782_22580</name>
</gene>
<proteinExistence type="predicted"/>
<reference evidence="3 4" key="1">
    <citation type="submission" date="2022-08" db="EMBL/GenBank/DDBJ databases">
        <title>Reclassification of Massilia species as members of the genera Telluria, Duganella, Pseudoduganella, Mokoshia gen. nov. and Zemynaea gen. nov. using orthogonal and non-orthogonal genome-based approaches.</title>
        <authorList>
            <person name="Bowman J.P."/>
        </authorList>
    </citation>
    <scope>NUCLEOTIDE SEQUENCE [LARGE SCALE GENOMIC DNA]</scope>
    <source>
        <strain evidence="3 4">LMG 28164</strain>
    </source>
</reference>
<feature type="domain" description="AMP-binding enzyme C-terminal" evidence="2">
    <location>
        <begin position="327"/>
        <end position="404"/>
    </location>
</feature>
<dbReference type="Proteomes" id="UP001205560">
    <property type="component" value="Unassembled WGS sequence"/>
</dbReference>
<dbReference type="Pfam" id="PF00501">
    <property type="entry name" value="AMP-binding"/>
    <property type="match status" value="1"/>
</dbReference>
<dbReference type="PANTHER" id="PTHR43767:SF1">
    <property type="entry name" value="NONRIBOSOMAL PEPTIDE SYNTHASE PES1 (EUROFUNG)-RELATED"/>
    <property type="match status" value="1"/>
</dbReference>
<evidence type="ECO:0000313" key="3">
    <source>
        <dbReference type="EMBL" id="MCS0591982.1"/>
    </source>
</evidence>
<protein>
    <submittedName>
        <fullName evidence="3">AMP-binding protein</fullName>
    </submittedName>
</protein>
<dbReference type="InterPro" id="IPR042099">
    <property type="entry name" value="ANL_N_sf"/>
</dbReference>
<organism evidence="3 4">
    <name type="scientific">Massilia norwichensis</name>
    <dbReference type="NCBI Taxonomy" id="1442366"/>
    <lineage>
        <taxon>Bacteria</taxon>
        <taxon>Pseudomonadati</taxon>
        <taxon>Pseudomonadota</taxon>
        <taxon>Betaproteobacteria</taxon>
        <taxon>Burkholderiales</taxon>
        <taxon>Oxalobacteraceae</taxon>
        <taxon>Telluria group</taxon>
        <taxon>Massilia</taxon>
    </lineage>
</organism>
<evidence type="ECO:0000259" key="2">
    <source>
        <dbReference type="Pfam" id="PF13193"/>
    </source>
</evidence>
<dbReference type="Pfam" id="PF13193">
    <property type="entry name" value="AMP-binding_C"/>
    <property type="match status" value="1"/>
</dbReference>
<dbReference type="PROSITE" id="PS00012">
    <property type="entry name" value="PHOSPHOPANTETHEINE"/>
    <property type="match status" value="1"/>
</dbReference>
<dbReference type="SUPFAM" id="SSF56801">
    <property type="entry name" value="Acetyl-CoA synthetase-like"/>
    <property type="match status" value="1"/>
</dbReference>
<dbReference type="InterPro" id="IPR025110">
    <property type="entry name" value="AMP-bd_C"/>
</dbReference>
<keyword evidence="4" id="KW-1185">Reference proteome</keyword>
<evidence type="ECO:0000259" key="1">
    <source>
        <dbReference type="Pfam" id="PF00501"/>
    </source>
</evidence>
<dbReference type="EMBL" id="JANUGX010000034">
    <property type="protein sequence ID" value="MCS0591982.1"/>
    <property type="molecule type" value="Genomic_DNA"/>
</dbReference>
<evidence type="ECO:0000313" key="4">
    <source>
        <dbReference type="Proteomes" id="UP001205560"/>
    </source>
</evidence>